<proteinExistence type="predicted"/>
<reference evidence="1 2" key="1">
    <citation type="journal article" date="2019" name="Nat. Ecol. Evol.">
        <title>Megaphylogeny resolves global patterns of mushroom evolution.</title>
        <authorList>
            <person name="Varga T."/>
            <person name="Krizsan K."/>
            <person name="Foldi C."/>
            <person name="Dima B."/>
            <person name="Sanchez-Garcia M."/>
            <person name="Sanchez-Ramirez S."/>
            <person name="Szollosi G.J."/>
            <person name="Szarkandi J.G."/>
            <person name="Papp V."/>
            <person name="Albert L."/>
            <person name="Andreopoulos W."/>
            <person name="Angelini C."/>
            <person name="Antonin V."/>
            <person name="Barry K.W."/>
            <person name="Bougher N.L."/>
            <person name="Buchanan P."/>
            <person name="Buyck B."/>
            <person name="Bense V."/>
            <person name="Catcheside P."/>
            <person name="Chovatia M."/>
            <person name="Cooper J."/>
            <person name="Damon W."/>
            <person name="Desjardin D."/>
            <person name="Finy P."/>
            <person name="Geml J."/>
            <person name="Haridas S."/>
            <person name="Hughes K."/>
            <person name="Justo A."/>
            <person name="Karasinski D."/>
            <person name="Kautmanova I."/>
            <person name="Kiss B."/>
            <person name="Kocsube S."/>
            <person name="Kotiranta H."/>
            <person name="LaButti K.M."/>
            <person name="Lechner B.E."/>
            <person name="Liimatainen K."/>
            <person name="Lipzen A."/>
            <person name="Lukacs Z."/>
            <person name="Mihaltcheva S."/>
            <person name="Morgado L.N."/>
            <person name="Niskanen T."/>
            <person name="Noordeloos M.E."/>
            <person name="Ohm R.A."/>
            <person name="Ortiz-Santana B."/>
            <person name="Ovrebo C."/>
            <person name="Racz N."/>
            <person name="Riley R."/>
            <person name="Savchenko A."/>
            <person name="Shiryaev A."/>
            <person name="Soop K."/>
            <person name="Spirin V."/>
            <person name="Szebenyi C."/>
            <person name="Tomsovsky M."/>
            <person name="Tulloss R.E."/>
            <person name="Uehling J."/>
            <person name="Grigoriev I.V."/>
            <person name="Vagvolgyi C."/>
            <person name="Papp T."/>
            <person name="Martin F.M."/>
            <person name="Miettinen O."/>
            <person name="Hibbett D.S."/>
            <person name="Nagy L.G."/>
        </authorList>
    </citation>
    <scope>NUCLEOTIDE SEQUENCE [LARGE SCALE GENOMIC DNA]</scope>
    <source>
        <strain evidence="1 2">NL-1719</strain>
    </source>
</reference>
<name>A0ACD3AVM4_9AGAR</name>
<keyword evidence="2" id="KW-1185">Reference proteome</keyword>
<gene>
    <name evidence="1" type="ORF">BDN72DRAFT_619891</name>
</gene>
<accession>A0ACD3AVM4</accession>
<dbReference type="EMBL" id="ML208333">
    <property type="protein sequence ID" value="TFK69319.1"/>
    <property type="molecule type" value="Genomic_DNA"/>
</dbReference>
<organism evidence="1 2">
    <name type="scientific">Pluteus cervinus</name>
    <dbReference type="NCBI Taxonomy" id="181527"/>
    <lineage>
        <taxon>Eukaryota</taxon>
        <taxon>Fungi</taxon>
        <taxon>Dikarya</taxon>
        <taxon>Basidiomycota</taxon>
        <taxon>Agaricomycotina</taxon>
        <taxon>Agaricomycetes</taxon>
        <taxon>Agaricomycetidae</taxon>
        <taxon>Agaricales</taxon>
        <taxon>Pluteineae</taxon>
        <taxon>Pluteaceae</taxon>
        <taxon>Pluteus</taxon>
    </lineage>
</organism>
<protein>
    <submittedName>
        <fullName evidence="1">Uncharacterized protein</fullName>
    </submittedName>
</protein>
<evidence type="ECO:0000313" key="1">
    <source>
        <dbReference type="EMBL" id="TFK69319.1"/>
    </source>
</evidence>
<dbReference type="Proteomes" id="UP000308600">
    <property type="component" value="Unassembled WGS sequence"/>
</dbReference>
<evidence type="ECO:0000313" key="2">
    <source>
        <dbReference type="Proteomes" id="UP000308600"/>
    </source>
</evidence>
<sequence>MPHLQELTRDVPGPQWHEPTAVDPPFITLPSQSISSDQGRFPALERLYLTGSITPITKQVIETHCPNLLYFRTFLKVSSFLQELEDKIIIYQNRGDQAPTPMSIDTPSSVIQHLLDINCRNDIDILRSTLVRHGLDIENLRELVDSRVKMCVYVYKIWRTMEREWEDIDRVTGGKGGWNWECVC</sequence>